<protein>
    <submittedName>
        <fullName evidence="1">Uncharacterized protein</fullName>
    </submittedName>
</protein>
<evidence type="ECO:0000313" key="2">
    <source>
        <dbReference type="Proteomes" id="UP000054166"/>
    </source>
</evidence>
<dbReference type="EMBL" id="KN833170">
    <property type="protein sequence ID" value="KIM72036.1"/>
    <property type="molecule type" value="Genomic_DNA"/>
</dbReference>
<keyword evidence="2" id="KW-1185">Reference proteome</keyword>
<dbReference type="STRING" id="765440.A0A0C3EW43"/>
<gene>
    <name evidence="1" type="ORF">PILCRDRAFT_16493</name>
</gene>
<dbReference type="AlphaFoldDB" id="A0A0C3EW43"/>
<accession>A0A0C3EW43</accession>
<reference evidence="2" key="2">
    <citation type="submission" date="2015-01" db="EMBL/GenBank/DDBJ databases">
        <title>Evolutionary Origins and Diversification of the Mycorrhizal Mutualists.</title>
        <authorList>
            <consortium name="DOE Joint Genome Institute"/>
            <consortium name="Mycorrhizal Genomics Consortium"/>
            <person name="Kohler A."/>
            <person name="Kuo A."/>
            <person name="Nagy L.G."/>
            <person name="Floudas D."/>
            <person name="Copeland A."/>
            <person name="Barry K.W."/>
            <person name="Cichocki N."/>
            <person name="Veneault-Fourrey C."/>
            <person name="LaButti K."/>
            <person name="Lindquist E.A."/>
            <person name="Lipzen A."/>
            <person name="Lundell T."/>
            <person name="Morin E."/>
            <person name="Murat C."/>
            <person name="Riley R."/>
            <person name="Ohm R."/>
            <person name="Sun H."/>
            <person name="Tunlid A."/>
            <person name="Henrissat B."/>
            <person name="Grigoriev I.V."/>
            <person name="Hibbett D.S."/>
            <person name="Martin F."/>
        </authorList>
    </citation>
    <scope>NUCLEOTIDE SEQUENCE [LARGE SCALE GENOMIC DNA]</scope>
    <source>
        <strain evidence="2">F 1598</strain>
    </source>
</reference>
<dbReference type="SUPFAM" id="SSF57903">
    <property type="entry name" value="FYVE/PHD zinc finger"/>
    <property type="match status" value="1"/>
</dbReference>
<dbReference type="InParanoid" id="A0A0C3EW43"/>
<dbReference type="OrthoDB" id="2655622at2759"/>
<dbReference type="InterPro" id="IPR013083">
    <property type="entry name" value="Znf_RING/FYVE/PHD"/>
</dbReference>
<reference evidence="1 2" key="1">
    <citation type="submission" date="2014-04" db="EMBL/GenBank/DDBJ databases">
        <authorList>
            <consortium name="DOE Joint Genome Institute"/>
            <person name="Kuo A."/>
            <person name="Tarkka M."/>
            <person name="Buscot F."/>
            <person name="Kohler A."/>
            <person name="Nagy L.G."/>
            <person name="Floudas D."/>
            <person name="Copeland A."/>
            <person name="Barry K.W."/>
            <person name="Cichocki N."/>
            <person name="Veneault-Fourrey C."/>
            <person name="LaButti K."/>
            <person name="Lindquist E.A."/>
            <person name="Lipzen A."/>
            <person name="Lundell T."/>
            <person name="Morin E."/>
            <person name="Murat C."/>
            <person name="Sun H."/>
            <person name="Tunlid A."/>
            <person name="Henrissat B."/>
            <person name="Grigoriev I.V."/>
            <person name="Hibbett D.S."/>
            <person name="Martin F."/>
            <person name="Nordberg H.P."/>
            <person name="Cantor M.N."/>
            <person name="Hua S.X."/>
        </authorList>
    </citation>
    <scope>NUCLEOTIDE SEQUENCE [LARGE SCALE GENOMIC DNA]</scope>
    <source>
        <strain evidence="1 2">F 1598</strain>
    </source>
</reference>
<name>A0A0C3EW43_PILCF</name>
<evidence type="ECO:0000313" key="1">
    <source>
        <dbReference type="EMBL" id="KIM72036.1"/>
    </source>
</evidence>
<dbReference type="HOGENOM" id="CLU_027016_2_0_1"/>
<sequence length="453" mass="50533">MAVDESMAVVRAPKVHKQQDYCYICINGGELLSCDQCTRVMCLSHLPLPQDQSVDITTSIFICVPCHLRIFGSSKPTPFFGFYKGNINQSPTTWTPVLKQPLVIRDEYQLTASSQVVAEPLLFLHFILSSIDPKGSPARISAELLSGFLPEESLVYKELIFDLSTDKLVAQYVNEVSTITRNLEKRGFGRVVIIITNHSHDDSGDMYLGPNICSTVEDFMQTLFPPTLVSLIQPKLSTVIVMSCGALIRESESFNALSEFVKSMSIDNLIAFTAKEFHASLVTPFFIDFTFRILIEGYDVSASMTHMLSATSQSHLARHTNIIHMRLNTKTPGVDSTLYVFTHPRWRPRKRKGPDSTSPPAVSIHASVPTLKEHIWSELKSVLYKHSTVPLINKELNGPAMQKFRARIRSDWEHFTGLMDSSGFLACPGEVATPEELHRVALTVALAISNPCE</sequence>
<dbReference type="InterPro" id="IPR011011">
    <property type="entry name" value="Znf_FYVE_PHD"/>
</dbReference>
<proteinExistence type="predicted"/>
<dbReference type="Proteomes" id="UP000054166">
    <property type="component" value="Unassembled WGS sequence"/>
</dbReference>
<organism evidence="1 2">
    <name type="scientific">Piloderma croceum (strain F 1598)</name>
    <dbReference type="NCBI Taxonomy" id="765440"/>
    <lineage>
        <taxon>Eukaryota</taxon>
        <taxon>Fungi</taxon>
        <taxon>Dikarya</taxon>
        <taxon>Basidiomycota</taxon>
        <taxon>Agaricomycotina</taxon>
        <taxon>Agaricomycetes</taxon>
        <taxon>Agaricomycetidae</taxon>
        <taxon>Atheliales</taxon>
        <taxon>Atheliaceae</taxon>
        <taxon>Piloderma</taxon>
    </lineage>
</organism>
<dbReference type="Gene3D" id="3.30.40.10">
    <property type="entry name" value="Zinc/RING finger domain, C3HC4 (zinc finger)"/>
    <property type="match status" value="1"/>
</dbReference>